<sequence>MPRLVRLYIRQCLLGLALGIAFSMLLVVLNVANLGHLVIHVDGGWLAFALLSLFNGLVFAGVQFGITVMGMDDGTNGRNGEK</sequence>
<keyword evidence="1" id="KW-0472">Membrane</keyword>
<evidence type="ECO:0000313" key="3">
    <source>
        <dbReference type="Proteomes" id="UP000480350"/>
    </source>
</evidence>
<evidence type="ECO:0000313" key="2">
    <source>
        <dbReference type="EMBL" id="MXQ06559.1"/>
    </source>
</evidence>
<gene>
    <name evidence="2" type="ORF">GQ651_01735</name>
</gene>
<dbReference type="EMBL" id="WUPT01000001">
    <property type="protein sequence ID" value="MXQ06559.1"/>
    <property type="molecule type" value="Genomic_DNA"/>
</dbReference>
<feature type="transmembrane region" description="Helical" evidence="1">
    <location>
        <begin position="44"/>
        <end position="68"/>
    </location>
</feature>
<reference evidence="2 3" key="2">
    <citation type="submission" date="2020-03" db="EMBL/GenBank/DDBJ databases">
        <title>Kangsaoukella pontilimi gen. nov., sp. nov., a new member of the family Rhodobacteraceae isolated from a tidal mudflat.</title>
        <authorList>
            <person name="Kim I.S."/>
        </authorList>
    </citation>
    <scope>NUCLEOTIDE SEQUENCE [LARGE SCALE GENOMIC DNA]</scope>
    <source>
        <strain evidence="2 3">GH1-50</strain>
    </source>
</reference>
<keyword evidence="1" id="KW-1133">Transmembrane helix</keyword>
<accession>A0A7C9NCB3</accession>
<name>A0A7C9NCB3_9RHOB</name>
<dbReference type="AlphaFoldDB" id="A0A7C9NCB3"/>
<comment type="caution">
    <text evidence="2">The sequence shown here is derived from an EMBL/GenBank/DDBJ whole genome shotgun (WGS) entry which is preliminary data.</text>
</comment>
<feature type="transmembrane region" description="Helical" evidence="1">
    <location>
        <begin position="12"/>
        <end position="32"/>
    </location>
</feature>
<keyword evidence="3" id="KW-1185">Reference proteome</keyword>
<protein>
    <submittedName>
        <fullName evidence="2">Uncharacterized protein</fullName>
    </submittedName>
</protein>
<keyword evidence="1" id="KW-0812">Transmembrane</keyword>
<evidence type="ECO:0000256" key="1">
    <source>
        <dbReference type="SAM" id="Phobius"/>
    </source>
</evidence>
<dbReference type="Proteomes" id="UP000480350">
    <property type="component" value="Unassembled WGS sequence"/>
</dbReference>
<proteinExistence type="predicted"/>
<organism evidence="2 3">
    <name type="scientific">Kangsaoukella pontilimi</name>
    <dbReference type="NCBI Taxonomy" id="2691042"/>
    <lineage>
        <taxon>Bacteria</taxon>
        <taxon>Pseudomonadati</taxon>
        <taxon>Pseudomonadota</taxon>
        <taxon>Alphaproteobacteria</taxon>
        <taxon>Rhodobacterales</taxon>
        <taxon>Paracoccaceae</taxon>
        <taxon>Kangsaoukella</taxon>
    </lineage>
</organism>
<dbReference type="RefSeq" id="WP_160762489.1">
    <property type="nucleotide sequence ID" value="NZ_WUPT01000001.1"/>
</dbReference>
<reference evidence="2 3" key="1">
    <citation type="submission" date="2019-12" db="EMBL/GenBank/DDBJ databases">
        <authorList>
            <person name="Lee S.D."/>
        </authorList>
    </citation>
    <scope>NUCLEOTIDE SEQUENCE [LARGE SCALE GENOMIC DNA]</scope>
    <source>
        <strain evidence="2 3">GH1-50</strain>
    </source>
</reference>